<proteinExistence type="predicted"/>
<accession>A0A7T8JVM9</accession>
<reference evidence="2" key="1">
    <citation type="submission" date="2021-01" db="EMBL/GenBank/DDBJ databases">
        <title>Caligus Genome Assembly.</title>
        <authorList>
            <person name="Gallardo-Escarate C."/>
        </authorList>
    </citation>
    <scope>NUCLEOTIDE SEQUENCE [LARGE SCALE GENOMIC DNA]</scope>
</reference>
<evidence type="ECO:0000313" key="2">
    <source>
        <dbReference type="Proteomes" id="UP000595437"/>
    </source>
</evidence>
<dbReference type="AlphaFoldDB" id="A0A7T8JVM9"/>
<keyword evidence="2" id="KW-1185">Reference proteome</keyword>
<name>A0A7T8JVM9_CALRO</name>
<evidence type="ECO:0000313" key="1">
    <source>
        <dbReference type="EMBL" id="QQP36912.1"/>
    </source>
</evidence>
<sequence length="98" mass="11177">MSKRKEQKPRSDRICTPTFVTELKISIKTNPGSPMSILARKREVHLSTSLDDFVPSGTPYTFQQVSTPAHKAKLVQSWLKKNVSNFWDFNTWPPTALT</sequence>
<protein>
    <submittedName>
        <fullName evidence="1">Transposable element tcb1 transposase</fullName>
    </submittedName>
</protein>
<dbReference type="Proteomes" id="UP000595437">
    <property type="component" value="Chromosome 16"/>
</dbReference>
<organism evidence="1 2">
    <name type="scientific">Caligus rogercresseyi</name>
    <name type="common">Sea louse</name>
    <dbReference type="NCBI Taxonomy" id="217165"/>
    <lineage>
        <taxon>Eukaryota</taxon>
        <taxon>Metazoa</taxon>
        <taxon>Ecdysozoa</taxon>
        <taxon>Arthropoda</taxon>
        <taxon>Crustacea</taxon>
        <taxon>Multicrustacea</taxon>
        <taxon>Hexanauplia</taxon>
        <taxon>Copepoda</taxon>
        <taxon>Siphonostomatoida</taxon>
        <taxon>Caligidae</taxon>
        <taxon>Caligus</taxon>
    </lineage>
</organism>
<dbReference type="EMBL" id="CP045905">
    <property type="protein sequence ID" value="QQP36912.1"/>
    <property type="molecule type" value="Genomic_DNA"/>
</dbReference>
<gene>
    <name evidence="1" type="ORF">FKW44_022152</name>
</gene>